<gene>
    <name evidence="2" type="ORF">H9L16_01645</name>
</gene>
<dbReference type="NCBIfam" id="TIGR01764">
    <property type="entry name" value="excise"/>
    <property type="match status" value="1"/>
</dbReference>
<dbReference type="AlphaFoldDB" id="A0A7G9SR94"/>
<dbReference type="Proteomes" id="UP000515804">
    <property type="component" value="Chromosome"/>
</dbReference>
<dbReference type="RefSeq" id="WP_187552885.1">
    <property type="nucleotide sequence ID" value="NZ_CP060719.1"/>
</dbReference>
<dbReference type="GO" id="GO:0003677">
    <property type="term" value="F:DNA binding"/>
    <property type="evidence" value="ECO:0007669"/>
    <property type="project" value="UniProtKB-KW"/>
</dbReference>
<accession>A0A7G9SR94</accession>
<dbReference type="InterPro" id="IPR010093">
    <property type="entry name" value="SinI_DNA-bd"/>
</dbReference>
<keyword evidence="3" id="KW-1185">Reference proteome</keyword>
<evidence type="ECO:0000313" key="2">
    <source>
        <dbReference type="EMBL" id="QNN70369.1"/>
    </source>
</evidence>
<keyword evidence="2" id="KW-0238">DNA-binding</keyword>
<dbReference type="EMBL" id="CP060719">
    <property type="protein sequence ID" value="QNN70369.1"/>
    <property type="molecule type" value="Genomic_DNA"/>
</dbReference>
<feature type="domain" description="Helix-turn-helix" evidence="1">
    <location>
        <begin position="3"/>
        <end position="37"/>
    </location>
</feature>
<evidence type="ECO:0000313" key="3">
    <source>
        <dbReference type="Proteomes" id="UP000515804"/>
    </source>
</evidence>
<dbReference type="KEGG" id="tcn:H9L16_01645"/>
<evidence type="ECO:0000259" key="1">
    <source>
        <dbReference type="Pfam" id="PF12728"/>
    </source>
</evidence>
<sequence>MNRSAIYRAIQSGDLKSYKVGRLRRITRQALENYVSKLEKGAA</sequence>
<name>A0A7G9SR94_9GAMM</name>
<reference evidence="2 3" key="1">
    <citation type="submission" date="2020-08" db="EMBL/GenBank/DDBJ databases">
        <title>Genome sequence of Thermomonas carbonis KCTC 42013T.</title>
        <authorList>
            <person name="Hyun D.-W."/>
            <person name="Bae J.-W."/>
        </authorList>
    </citation>
    <scope>NUCLEOTIDE SEQUENCE [LARGE SCALE GENOMIC DNA]</scope>
    <source>
        <strain evidence="2 3">KCTC 42013</strain>
    </source>
</reference>
<dbReference type="Pfam" id="PF12728">
    <property type="entry name" value="HTH_17"/>
    <property type="match status" value="1"/>
</dbReference>
<protein>
    <submittedName>
        <fullName evidence="2">Excisionase family DNA-binding protein</fullName>
    </submittedName>
</protein>
<organism evidence="2 3">
    <name type="scientific">Thermomonas carbonis</name>
    <dbReference type="NCBI Taxonomy" id="1463158"/>
    <lineage>
        <taxon>Bacteria</taxon>
        <taxon>Pseudomonadati</taxon>
        <taxon>Pseudomonadota</taxon>
        <taxon>Gammaproteobacteria</taxon>
        <taxon>Lysobacterales</taxon>
        <taxon>Lysobacteraceae</taxon>
        <taxon>Thermomonas</taxon>
    </lineage>
</organism>
<proteinExistence type="predicted"/>
<dbReference type="InterPro" id="IPR041657">
    <property type="entry name" value="HTH_17"/>
</dbReference>